<feature type="transmembrane region" description="Helical" evidence="6">
    <location>
        <begin position="464"/>
        <end position="483"/>
    </location>
</feature>
<protein>
    <submittedName>
        <fullName evidence="7">Anion transporter</fullName>
    </submittedName>
</protein>
<feature type="transmembrane region" description="Helical" evidence="6">
    <location>
        <begin position="417"/>
        <end position="439"/>
    </location>
</feature>
<feature type="transmembrane region" description="Helical" evidence="6">
    <location>
        <begin position="121"/>
        <end position="154"/>
    </location>
</feature>
<comment type="caution">
    <text evidence="7">The sequence shown here is derived from an EMBL/GenBank/DDBJ whole genome shotgun (WGS) entry which is preliminary data.</text>
</comment>
<dbReference type="Pfam" id="PF00939">
    <property type="entry name" value="Na_sulph_symp"/>
    <property type="match status" value="1"/>
</dbReference>
<dbReference type="AlphaFoldDB" id="A0A2A5C8N8"/>
<keyword evidence="3 6" id="KW-0812">Transmembrane</keyword>
<keyword evidence="5 6" id="KW-0472">Membrane</keyword>
<dbReference type="EMBL" id="NVWI01000010">
    <property type="protein sequence ID" value="PCJ40254.1"/>
    <property type="molecule type" value="Genomic_DNA"/>
</dbReference>
<evidence type="ECO:0000256" key="1">
    <source>
        <dbReference type="ARBA" id="ARBA00004141"/>
    </source>
</evidence>
<dbReference type="PROSITE" id="PS01271">
    <property type="entry name" value="NA_SULFATE"/>
    <property type="match status" value="1"/>
</dbReference>
<gene>
    <name evidence="7" type="ORF">COA71_12085</name>
</gene>
<feature type="transmembrane region" description="Helical" evidence="6">
    <location>
        <begin position="80"/>
        <end position="101"/>
    </location>
</feature>
<dbReference type="PANTHER" id="PTHR10283:SF82">
    <property type="entry name" value="SOLUTE CARRIER FAMILY 13 MEMBER 2"/>
    <property type="match status" value="1"/>
</dbReference>
<dbReference type="Proteomes" id="UP000228987">
    <property type="component" value="Unassembled WGS sequence"/>
</dbReference>
<evidence type="ECO:0000256" key="6">
    <source>
        <dbReference type="SAM" id="Phobius"/>
    </source>
</evidence>
<dbReference type="PANTHER" id="PTHR10283">
    <property type="entry name" value="SOLUTE CARRIER FAMILY 13 MEMBER"/>
    <property type="match status" value="1"/>
</dbReference>
<name>A0A2A5C8N8_9GAMM</name>
<comment type="subcellular location">
    <subcellularLocation>
        <location evidence="1">Membrane</location>
        <topology evidence="1">Multi-pass membrane protein</topology>
    </subcellularLocation>
</comment>
<reference evidence="8" key="1">
    <citation type="submission" date="2017-08" db="EMBL/GenBank/DDBJ databases">
        <title>A dynamic microbial community with high functional redundancy inhabits the cold, oxic subseafloor aquifer.</title>
        <authorList>
            <person name="Tully B.J."/>
            <person name="Wheat C.G."/>
            <person name="Glazer B.T."/>
            <person name="Huber J.A."/>
        </authorList>
    </citation>
    <scope>NUCLEOTIDE SEQUENCE [LARGE SCALE GENOMIC DNA]</scope>
</reference>
<feature type="transmembrane region" description="Helical" evidence="6">
    <location>
        <begin position="45"/>
        <end position="68"/>
    </location>
</feature>
<sequence>MFSARQKVGLFLGPGLFILMLLLPVPEGMSPEAARVAAVAMLMASFWMAETVPFAATAMLPIFLFPLLKVMPTAEVTPAYGNHIIFLLMGGFLIAIAMQRWQLHRRIALTIICKVGSSPQLLLLGFMLATAVLSMWISNTATTMMMVPVAMAIIDQNREQYEKRTQQKIGTDYFGVTLMLGIAYAASIGGVSTLVGTTSNAIFVGMVETLYGIQISFFGWMKIGLPISLVMFCVAWWVLKTKLKNSPMAMQNNEADLQKHVRQTLDDMGTISREETYVALVFSMVALLWIVRGLFQPEFLSMISDPGIAMMGACSLFIIPAGKQHGGFLLDWSTAKKIPWDMILMVGGGFALAGGFMDSGLTEWLANEMSILRQVHFFIVILAVVLIVTFLTEVTSNAATVSLFVPVMGALALTMDLHPFALIVPVTIASSMAFMLPVATPPNAIVFASRQVTIEQMINTGIKLNLYAIVLISVLSYLLLPLIQQ</sequence>
<feature type="transmembrane region" description="Helical" evidence="6">
    <location>
        <begin position="340"/>
        <end position="357"/>
    </location>
</feature>
<evidence type="ECO:0000256" key="4">
    <source>
        <dbReference type="ARBA" id="ARBA00022989"/>
    </source>
</evidence>
<evidence type="ECO:0000256" key="2">
    <source>
        <dbReference type="ARBA" id="ARBA00022448"/>
    </source>
</evidence>
<keyword evidence="4 6" id="KW-1133">Transmembrane helix</keyword>
<dbReference type="GO" id="GO:0005886">
    <property type="term" value="C:plasma membrane"/>
    <property type="evidence" value="ECO:0007669"/>
    <property type="project" value="TreeGrafter"/>
</dbReference>
<dbReference type="CDD" id="cd01115">
    <property type="entry name" value="SLC13_permease"/>
    <property type="match status" value="1"/>
</dbReference>
<accession>A0A2A5C8N8</accession>
<evidence type="ECO:0000313" key="8">
    <source>
        <dbReference type="Proteomes" id="UP000228987"/>
    </source>
</evidence>
<keyword evidence="2" id="KW-0813">Transport</keyword>
<dbReference type="InterPro" id="IPR001898">
    <property type="entry name" value="SLC13A/DASS"/>
</dbReference>
<dbReference type="InterPro" id="IPR031312">
    <property type="entry name" value="Na/sul_symport_CS"/>
</dbReference>
<feature type="transmembrane region" description="Helical" evidence="6">
    <location>
        <begin position="217"/>
        <end position="239"/>
    </location>
</feature>
<feature type="transmembrane region" description="Helical" evidence="6">
    <location>
        <begin position="277"/>
        <end position="295"/>
    </location>
</feature>
<evidence type="ECO:0000313" key="7">
    <source>
        <dbReference type="EMBL" id="PCJ40254.1"/>
    </source>
</evidence>
<dbReference type="GO" id="GO:0015141">
    <property type="term" value="F:succinate transmembrane transporter activity"/>
    <property type="evidence" value="ECO:0007669"/>
    <property type="project" value="UniProtKB-ARBA"/>
</dbReference>
<feature type="transmembrane region" description="Helical" evidence="6">
    <location>
        <begin position="174"/>
        <end position="197"/>
    </location>
</feature>
<proteinExistence type="predicted"/>
<organism evidence="7 8">
    <name type="scientific">SAR86 cluster bacterium</name>
    <dbReference type="NCBI Taxonomy" id="2030880"/>
    <lineage>
        <taxon>Bacteria</taxon>
        <taxon>Pseudomonadati</taxon>
        <taxon>Pseudomonadota</taxon>
        <taxon>Gammaproteobacteria</taxon>
        <taxon>SAR86 cluster</taxon>
    </lineage>
</organism>
<evidence type="ECO:0000256" key="5">
    <source>
        <dbReference type="ARBA" id="ARBA00023136"/>
    </source>
</evidence>
<feature type="transmembrane region" description="Helical" evidence="6">
    <location>
        <begin position="301"/>
        <end position="319"/>
    </location>
</feature>
<dbReference type="NCBIfam" id="TIGR00785">
    <property type="entry name" value="dass"/>
    <property type="match status" value="1"/>
</dbReference>
<evidence type="ECO:0000256" key="3">
    <source>
        <dbReference type="ARBA" id="ARBA00022692"/>
    </source>
</evidence>
<feature type="transmembrane region" description="Helical" evidence="6">
    <location>
        <begin position="377"/>
        <end position="405"/>
    </location>
</feature>